<keyword evidence="8" id="KW-0418">Kinase</keyword>
<dbReference type="InterPro" id="IPR029058">
    <property type="entry name" value="AB_hydrolase_fold"/>
</dbReference>
<dbReference type="EMBL" id="CAXAMM010011336">
    <property type="protein sequence ID" value="CAK9025827.1"/>
    <property type="molecule type" value="Genomic_DNA"/>
</dbReference>
<evidence type="ECO:0000256" key="4">
    <source>
        <dbReference type="ARBA" id="ARBA00022912"/>
    </source>
</evidence>
<dbReference type="InterPro" id="IPR020422">
    <property type="entry name" value="TYR_PHOSPHATASE_DUAL_dom"/>
</dbReference>
<dbReference type="InterPro" id="IPR029021">
    <property type="entry name" value="Prot-tyrosine_phosphatase-like"/>
</dbReference>
<evidence type="ECO:0000313" key="8">
    <source>
        <dbReference type="EMBL" id="CAK9025827.1"/>
    </source>
</evidence>
<accession>A0ABP0KG79</accession>
<dbReference type="SUPFAM" id="SSF52799">
    <property type="entry name" value="(Phosphotyrosine protein) phosphatases II"/>
    <property type="match status" value="1"/>
</dbReference>
<comment type="similarity">
    <text evidence="1">Belongs to the protein-tyrosine phosphatase family. Non-receptor class dual specificity subfamily.</text>
</comment>
<evidence type="ECO:0000259" key="6">
    <source>
        <dbReference type="PROSITE" id="PS50054"/>
    </source>
</evidence>
<dbReference type="PANTHER" id="PTHR10159:SF519">
    <property type="entry name" value="DUAL SPECIFICITY PROTEIN PHOSPHATASE MPK3"/>
    <property type="match status" value="1"/>
</dbReference>
<keyword evidence="4" id="KW-0904">Protein phosphatase</keyword>
<dbReference type="PROSITE" id="PS50056">
    <property type="entry name" value="TYR_PHOSPHATASE_2"/>
    <property type="match status" value="1"/>
</dbReference>
<evidence type="ECO:0000313" key="9">
    <source>
        <dbReference type="Proteomes" id="UP001642464"/>
    </source>
</evidence>
<dbReference type="Gene3D" id="3.40.50.1820">
    <property type="entry name" value="alpha/beta hydrolase"/>
    <property type="match status" value="1"/>
</dbReference>
<evidence type="ECO:0000259" key="7">
    <source>
        <dbReference type="PROSITE" id="PS50056"/>
    </source>
</evidence>
<evidence type="ECO:0000256" key="5">
    <source>
        <dbReference type="SAM" id="MobiDB-lite"/>
    </source>
</evidence>
<dbReference type="InterPro" id="IPR000387">
    <property type="entry name" value="Tyr_Pase_dom"/>
</dbReference>
<dbReference type="CDD" id="cd14498">
    <property type="entry name" value="DSP"/>
    <property type="match status" value="1"/>
</dbReference>
<evidence type="ECO:0000256" key="3">
    <source>
        <dbReference type="ARBA" id="ARBA00022801"/>
    </source>
</evidence>
<dbReference type="PROSITE" id="PS50054">
    <property type="entry name" value="TYR_PHOSPHATASE_DUAL"/>
    <property type="match status" value="1"/>
</dbReference>
<keyword evidence="8" id="KW-0808">Transferase</keyword>
<evidence type="ECO:0000256" key="1">
    <source>
        <dbReference type="ARBA" id="ARBA00008601"/>
    </source>
</evidence>
<dbReference type="InterPro" id="IPR000340">
    <property type="entry name" value="Dual-sp_phosphatase_cat-dom"/>
</dbReference>
<feature type="domain" description="Tyrosine specific protein phosphatases" evidence="7">
    <location>
        <begin position="85"/>
        <end position="143"/>
    </location>
</feature>
<comment type="caution">
    <text evidence="8">The sequence shown here is derived from an EMBL/GenBank/DDBJ whole genome shotgun (WGS) entry which is preliminary data.</text>
</comment>
<feature type="region of interest" description="Disordered" evidence="5">
    <location>
        <begin position="165"/>
        <end position="192"/>
    </location>
</feature>
<dbReference type="Gene3D" id="3.90.190.10">
    <property type="entry name" value="Protein tyrosine phosphatase superfamily"/>
    <property type="match status" value="1"/>
</dbReference>
<dbReference type="EC" id="3.1.3.48" evidence="2"/>
<name>A0ABP0KG79_9DINO</name>
<sequence length="1096" mass="121829">MCERPKMSDVAKGLGVTPENRSVRQKGGMTWVMPGIYLGNKQAAADVAHLEQSGVRAVVSVGAKPSMAFPCHYVPVQDNGSDSMLPFLDEACDFIHQHRKMGSVLVHCKGGINRSPCLLVAYLMKYEDLSLGEALSLVAAARPAAHCPSNFRKDLQSFAAQLRPETAPPSAPYSADPGSPVPNESHVQCTEIRGTPDPPEVFLSFYGVEFLNDPIAILNFVNCERVGRFVSAIDPIEVMAPLYGMADIHVRQASEEYTVRSISLVEESQSSQGDPEQMRRAANELANIHHHLHGEAAVSTTIGPSCDLYACGRILLSCFRGGCEIMPSLNLDRFAVAYADWVRAGCPSTEERYGLLWALKELKNEKTERSEEILQVEKMEVRLLLSRCIKRSRYSRLGSCWEAAEMLAQASCWLGMTEEFLTSHKVAVEQAKRASLLDAHYSVAQELFEQERRQLREDSSARAEAAQQVAETHQVEGSLVSARWNLRAFTIGPPHIRRIIQAELGRTGPGEHDGDSIGIAERVLERVRSKKYQLLETQTDSLVGAFEASPSSVLWGELFTEKDRIFLRQHLEDGSLSFGAKDTFQLEYRIVWNPEAKKQIDERGETRDGHLVVLLHSYSGRVTGSWGWIKLAKSLWKQNFTVCFLDMPGFGRSSMNMRWNIPTADWQQRDAVILAKFVNGMNFRNPVSFVGYRDSCASILRLCRDSPHLVANRHIFVDPLFVMDDIFPIDPPYGAQMDWFINEKPGKQAVEMDKVMKKHHTHFWVCFTGSSPSTEPCREALQAVTYARPHVGMRITITHLTKEFICEAQAGAKIPVQMLFLCRYVKDRFANFIAGIEKAPKEVPPWALEVASTNASTALGSKALPSVDSPAGRARHFDALETVQEAAEVLSRCTTATRRDSLAQMLEAIPQAKPIKRNLPVLAALTNTQHDDGGVVGASFTETMRQTFRTDGHSGFRDRAARPPKPGMSRYGASFLESHSEVNLREAQFHGLPSLKPSRSHQAVQRTPGGVAVCRPGDVPPPGFKTEAKRCAIHSCAQRATQKRAADPEEGRHRLLCPVRKAREALDATGYNPTPRRKNMTVEEVLAELKGKIPNL</sequence>
<dbReference type="SUPFAM" id="SSF53474">
    <property type="entry name" value="alpha/beta-Hydrolases"/>
    <property type="match status" value="1"/>
</dbReference>
<feature type="domain" description="Tyrosine-protein phosphatase" evidence="6">
    <location>
        <begin position="28"/>
        <end position="164"/>
    </location>
</feature>
<proteinExistence type="inferred from homology"/>
<keyword evidence="3" id="KW-0378">Hydrolase</keyword>
<reference evidence="8 9" key="1">
    <citation type="submission" date="2024-02" db="EMBL/GenBank/DDBJ databases">
        <authorList>
            <person name="Chen Y."/>
            <person name="Shah S."/>
            <person name="Dougan E. K."/>
            <person name="Thang M."/>
            <person name="Chan C."/>
        </authorList>
    </citation>
    <scope>NUCLEOTIDE SEQUENCE [LARGE SCALE GENOMIC DNA]</scope>
</reference>
<organism evidence="8 9">
    <name type="scientific">Durusdinium trenchii</name>
    <dbReference type="NCBI Taxonomy" id="1381693"/>
    <lineage>
        <taxon>Eukaryota</taxon>
        <taxon>Sar</taxon>
        <taxon>Alveolata</taxon>
        <taxon>Dinophyceae</taxon>
        <taxon>Suessiales</taxon>
        <taxon>Symbiodiniaceae</taxon>
        <taxon>Durusdinium</taxon>
    </lineage>
</organism>
<keyword evidence="9" id="KW-1185">Reference proteome</keyword>
<dbReference type="PANTHER" id="PTHR10159">
    <property type="entry name" value="DUAL SPECIFICITY PROTEIN PHOSPHATASE"/>
    <property type="match status" value="1"/>
</dbReference>
<protein>
    <recommendedName>
        <fullName evidence="2">protein-tyrosine-phosphatase</fullName>
        <ecNumber evidence="2">3.1.3.48</ecNumber>
    </recommendedName>
</protein>
<dbReference type="GO" id="GO:0016301">
    <property type="term" value="F:kinase activity"/>
    <property type="evidence" value="ECO:0007669"/>
    <property type="project" value="UniProtKB-KW"/>
</dbReference>
<gene>
    <name evidence="8" type="ORF">SCF082_LOCUS17240</name>
</gene>
<dbReference type="Pfam" id="PF00782">
    <property type="entry name" value="DSPc"/>
    <property type="match status" value="1"/>
</dbReference>
<evidence type="ECO:0000256" key="2">
    <source>
        <dbReference type="ARBA" id="ARBA00013064"/>
    </source>
</evidence>
<dbReference type="InterPro" id="IPR016130">
    <property type="entry name" value="Tyr_Pase_AS"/>
</dbReference>
<dbReference type="Proteomes" id="UP001642464">
    <property type="component" value="Unassembled WGS sequence"/>
</dbReference>
<dbReference type="PROSITE" id="PS00383">
    <property type="entry name" value="TYR_PHOSPHATASE_1"/>
    <property type="match status" value="1"/>
</dbReference>
<dbReference type="SMART" id="SM00195">
    <property type="entry name" value="DSPc"/>
    <property type="match status" value="1"/>
</dbReference>